<dbReference type="GO" id="GO:0032153">
    <property type="term" value="C:cell division site"/>
    <property type="evidence" value="ECO:0007669"/>
    <property type="project" value="TreeGrafter"/>
</dbReference>
<dbReference type="Gene3D" id="3.10.350.10">
    <property type="entry name" value="LysM domain"/>
    <property type="match status" value="1"/>
</dbReference>
<dbReference type="CDD" id="cd12797">
    <property type="entry name" value="M23_peptidase"/>
    <property type="match status" value="1"/>
</dbReference>
<feature type="compositionally biased region" description="Polar residues" evidence="2">
    <location>
        <begin position="95"/>
        <end position="162"/>
    </location>
</feature>
<dbReference type="SUPFAM" id="SSF51261">
    <property type="entry name" value="Duplicated hybrid motif"/>
    <property type="match status" value="1"/>
</dbReference>
<sequence>MLLLALGGCSFQAQQPAPVASVYTGHTYKDRTPNSIRGSQYRVQQGDTLYSIAFASGKDFRSLAQYNSLRSPYTIFPGQTLTLVKPDQKKIAVRSPSQATVTASKPSQPKASTAKTANSAQQNRQKTAIDPTSQPRYAGSESSQVDNKTSSVKTAASPSLPKQVSRWHWPTNGRVIRGFSSAEQGNKGLDIAAAEGTPVVSAAPGRVVYAGSALRGYGKLIIIKHNDDFLSAYAHNRRILVKEKQQVEAGQKIAEVGNTDADRHMLHFEIRHRGKSVDPMRYLPQR</sequence>
<dbReference type="Pfam" id="PF01551">
    <property type="entry name" value="Peptidase_M23"/>
    <property type="match status" value="1"/>
</dbReference>
<dbReference type="SMART" id="SM00257">
    <property type="entry name" value="LysM"/>
    <property type="match status" value="1"/>
</dbReference>
<dbReference type="PROSITE" id="PS51782">
    <property type="entry name" value="LYSM"/>
    <property type="match status" value="1"/>
</dbReference>
<dbReference type="Gene3D" id="2.70.70.10">
    <property type="entry name" value="Glucose Permease (Domain IIA)"/>
    <property type="match status" value="1"/>
</dbReference>
<dbReference type="InterPro" id="IPR050570">
    <property type="entry name" value="Cell_wall_metabolism_enzyme"/>
</dbReference>
<evidence type="ECO:0000256" key="2">
    <source>
        <dbReference type="SAM" id="MobiDB-lite"/>
    </source>
</evidence>
<keyword evidence="4" id="KW-0449">Lipoprotein</keyword>
<dbReference type="AlphaFoldDB" id="A0A1M5ZTL1"/>
<dbReference type="GO" id="GO:0004222">
    <property type="term" value="F:metalloendopeptidase activity"/>
    <property type="evidence" value="ECO:0007669"/>
    <property type="project" value="TreeGrafter"/>
</dbReference>
<dbReference type="EMBL" id="FQXG01000016">
    <property type="protein sequence ID" value="SHI27617.1"/>
    <property type="molecule type" value="Genomic_DNA"/>
</dbReference>
<feature type="region of interest" description="Disordered" evidence="2">
    <location>
        <begin position="94"/>
        <end position="166"/>
    </location>
</feature>
<dbReference type="InterPro" id="IPR016047">
    <property type="entry name" value="M23ase_b-sheet_dom"/>
</dbReference>
<evidence type="ECO:0000313" key="5">
    <source>
        <dbReference type="Proteomes" id="UP000184268"/>
    </source>
</evidence>
<dbReference type="STRING" id="299255.SAMN02745129_0576"/>
<feature type="domain" description="LysM" evidence="3">
    <location>
        <begin position="39"/>
        <end position="83"/>
    </location>
</feature>
<organism evidence="4 5">
    <name type="scientific">Ferrimonas marina</name>
    <dbReference type="NCBI Taxonomy" id="299255"/>
    <lineage>
        <taxon>Bacteria</taxon>
        <taxon>Pseudomonadati</taxon>
        <taxon>Pseudomonadota</taxon>
        <taxon>Gammaproteobacteria</taxon>
        <taxon>Alteromonadales</taxon>
        <taxon>Ferrimonadaceae</taxon>
        <taxon>Ferrimonas</taxon>
    </lineage>
</organism>
<accession>A0A1M5ZTL1</accession>
<evidence type="ECO:0000259" key="3">
    <source>
        <dbReference type="PROSITE" id="PS51782"/>
    </source>
</evidence>
<dbReference type="Pfam" id="PF01476">
    <property type="entry name" value="LysM"/>
    <property type="match status" value="1"/>
</dbReference>
<gene>
    <name evidence="4" type="ORF">SAMN02745129_0576</name>
</gene>
<dbReference type="CDD" id="cd00118">
    <property type="entry name" value="LysM"/>
    <property type="match status" value="1"/>
</dbReference>
<comment type="similarity">
    <text evidence="1">Belongs to the E.coli NlpD/Haemophilus LppB family.</text>
</comment>
<dbReference type="InterPro" id="IPR018392">
    <property type="entry name" value="LysM"/>
</dbReference>
<name>A0A1M5ZTL1_9GAMM</name>
<evidence type="ECO:0000313" key="4">
    <source>
        <dbReference type="EMBL" id="SHI27617.1"/>
    </source>
</evidence>
<dbReference type="GO" id="GO:0009279">
    <property type="term" value="C:cell outer membrane"/>
    <property type="evidence" value="ECO:0007669"/>
    <property type="project" value="TreeGrafter"/>
</dbReference>
<keyword evidence="5" id="KW-1185">Reference proteome</keyword>
<dbReference type="PANTHER" id="PTHR21666:SF263">
    <property type="entry name" value="MUREIN HYDROLASE ACTIVATOR NLPD"/>
    <property type="match status" value="1"/>
</dbReference>
<proteinExistence type="inferred from homology"/>
<dbReference type="RefSeq" id="WP_234977491.1">
    <property type="nucleotide sequence ID" value="NZ_FQXG01000016.1"/>
</dbReference>
<dbReference type="InterPro" id="IPR011055">
    <property type="entry name" value="Dup_hybrid_motif"/>
</dbReference>
<dbReference type="InterPro" id="IPR036779">
    <property type="entry name" value="LysM_dom_sf"/>
</dbReference>
<evidence type="ECO:0000256" key="1">
    <source>
        <dbReference type="ARBA" id="ARBA00038420"/>
    </source>
</evidence>
<dbReference type="Proteomes" id="UP000184268">
    <property type="component" value="Unassembled WGS sequence"/>
</dbReference>
<protein>
    <submittedName>
        <fullName evidence="4">Lipoprotein NlpD</fullName>
    </submittedName>
</protein>
<dbReference type="PANTHER" id="PTHR21666">
    <property type="entry name" value="PEPTIDASE-RELATED"/>
    <property type="match status" value="1"/>
</dbReference>
<reference evidence="4 5" key="1">
    <citation type="submission" date="2016-11" db="EMBL/GenBank/DDBJ databases">
        <authorList>
            <person name="Jaros S."/>
            <person name="Januszkiewicz K."/>
            <person name="Wedrychowicz H."/>
        </authorList>
    </citation>
    <scope>NUCLEOTIDE SEQUENCE [LARGE SCALE GENOMIC DNA]</scope>
    <source>
        <strain evidence="4 5">DSM 16917</strain>
    </source>
</reference>